<protein>
    <submittedName>
        <fullName evidence="2">Uncharacterized protein</fullName>
    </submittedName>
</protein>
<feature type="region of interest" description="Disordered" evidence="1">
    <location>
        <begin position="74"/>
        <end position="127"/>
    </location>
</feature>
<dbReference type="Proteomes" id="UP000250235">
    <property type="component" value="Unassembled WGS sequence"/>
</dbReference>
<feature type="region of interest" description="Disordered" evidence="1">
    <location>
        <begin position="1"/>
        <end position="28"/>
    </location>
</feature>
<reference evidence="2 3" key="1">
    <citation type="journal article" date="2015" name="Proc. Natl. Acad. Sci. U.S.A.">
        <title>The resurrection genome of Boea hygrometrica: A blueprint for survival of dehydration.</title>
        <authorList>
            <person name="Xiao L."/>
            <person name="Yang G."/>
            <person name="Zhang L."/>
            <person name="Yang X."/>
            <person name="Zhao S."/>
            <person name="Ji Z."/>
            <person name="Zhou Q."/>
            <person name="Hu M."/>
            <person name="Wang Y."/>
            <person name="Chen M."/>
            <person name="Xu Y."/>
            <person name="Jin H."/>
            <person name="Xiao X."/>
            <person name="Hu G."/>
            <person name="Bao F."/>
            <person name="Hu Y."/>
            <person name="Wan P."/>
            <person name="Li L."/>
            <person name="Deng X."/>
            <person name="Kuang T."/>
            <person name="Xiang C."/>
            <person name="Zhu J.K."/>
            <person name="Oliver M.J."/>
            <person name="He Y."/>
        </authorList>
    </citation>
    <scope>NUCLEOTIDE SEQUENCE [LARGE SCALE GENOMIC DNA]</scope>
    <source>
        <strain evidence="3">cv. XS01</strain>
    </source>
</reference>
<organism evidence="2 3">
    <name type="scientific">Dorcoceras hygrometricum</name>
    <dbReference type="NCBI Taxonomy" id="472368"/>
    <lineage>
        <taxon>Eukaryota</taxon>
        <taxon>Viridiplantae</taxon>
        <taxon>Streptophyta</taxon>
        <taxon>Embryophyta</taxon>
        <taxon>Tracheophyta</taxon>
        <taxon>Spermatophyta</taxon>
        <taxon>Magnoliopsida</taxon>
        <taxon>eudicotyledons</taxon>
        <taxon>Gunneridae</taxon>
        <taxon>Pentapetalae</taxon>
        <taxon>asterids</taxon>
        <taxon>lamiids</taxon>
        <taxon>Lamiales</taxon>
        <taxon>Gesneriaceae</taxon>
        <taxon>Didymocarpoideae</taxon>
        <taxon>Trichosporeae</taxon>
        <taxon>Loxocarpinae</taxon>
        <taxon>Dorcoceras</taxon>
    </lineage>
</organism>
<evidence type="ECO:0000313" key="3">
    <source>
        <dbReference type="Proteomes" id="UP000250235"/>
    </source>
</evidence>
<evidence type="ECO:0000313" key="2">
    <source>
        <dbReference type="EMBL" id="KZV46829.1"/>
    </source>
</evidence>
<name>A0A2Z7CQ35_9LAMI</name>
<feature type="compositionally biased region" description="Polar residues" evidence="1">
    <location>
        <begin position="8"/>
        <end position="27"/>
    </location>
</feature>
<accession>A0A2Z7CQ35</accession>
<dbReference type="EMBL" id="KQ995367">
    <property type="protein sequence ID" value="KZV46829.1"/>
    <property type="molecule type" value="Genomic_DNA"/>
</dbReference>
<keyword evidence="3" id="KW-1185">Reference proteome</keyword>
<dbReference type="AlphaFoldDB" id="A0A2Z7CQ35"/>
<sequence length="145" mass="16438">MPPKRTRAQGTGETSNTKSMCQGSENPGLTVAQIAQLIANTVEQMLANRPESHPPPGQQDEEIRKLQEEIARLREERSTNQHRRQIGKYPSPPRKHYDVLSMQMDDSPDELSNYPRSDSPSGYHLSSGESEVLVVWISPYYSKHH</sequence>
<evidence type="ECO:0000256" key="1">
    <source>
        <dbReference type="SAM" id="MobiDB-lite"/>
    </source>
</evidence>
<proteinExistence type="predicted"/>
<gene>
    <name evidence="2" type="ORF">F511_33135</name>
</gene>